<name>A0A9W6T259_CANBO</name>
<evidence type="ECO:0000313" key="2">
    <source>
        <dbReference type="EMBL" id="GME74705.1"/>
    </source>
</evidence>
<comment type="caution">
    <text evidence="2">The sequence shown here is derived from an EMBL/GenBank/DDBJ whole genome shotgun (WGS) entry which is preliminary data.</text>
</comment>
<feature type="region of interest" description="Disordered" evidence="1">
    <location>
        <begin position="108"/>
        <end position="131"/>
    </location>
</feature>
<protein>
    <submittedName>
        <fullName evidence="2">Unnamed protein product</fullName>
    </submittedName>
</protein>
<keyword evidence="3" id="KW-1185">Reference proteome</keyword>
<dbReference type="EMBL" id="BSXN01001845">
    <property type="protein sequence ID" value="GME74705.1"/>
    <property type="molecule type" value="Genomic_DNA"/>
</dbReference>
<feature type="compositionally biased region" description="Acidic residues" evidence="1">
    <location>
        <begin position="109"/>
        <end position="122"/>
    </location>
</feature>
<organism evidence="2 3">
    <name type="scientific">Candida boidinii</name>
    <name type="common">Yeast</name>
    <dbReference type="NCBI Taxonomy" id="5477"/>
    <lineage>
        <taxon>Eukaryota</taxon>
        <taxon>Fungi</taxon>
        <taxon>Dikarya</taxon>
        <taxon>Ascomycota</taxon>
        <taxon>Saccharomycotina</taxon>
        <taxon>Pichiomycetes</taxon>
        <taxon>Pichiales</taxon>
        <taxon>Pichiaceae</taxon>
        <taxon>Ogataea</taxon>
        <taxon>Ogataea/Candida clade</taxon>
    </lineage>
</organism>
<reference evidence="2" key="1">
    <citation type="submission" date="2023-04" db="EMBL/GenBank/DDBJ databases">
        <title>Candida boidinii NBRC 10035.</title>
        <authorList>
            <person name="Ichikawa N."/>
            <person name="Sato H."/>
            <person name="Tonouchi N."/>
        </authorList>
    </citation>
    <scope>NUCLEOTIDE SEQUENCE</scope>
    <source>
        <strain evidence="2">NBRC 10035</strain>
    </source>
</reference>
<gene>
    <name evidence="2" type="ORF">Cboi02_000450700</name>
</gene>
<feature type="region of interest" description="Disordered" evidence="1">
    <location>
        <begin position="58"/>
        <end position="81"/>
    </location>
</feature>
<dbReference type="AlphaFoldDB" id="A0A9W6T259"/>
<evidence type="ECO:0000313" key="3">
    <source>
        <dbReference type="Proteomes" id="UP001165120"/>
    </source>
</evidence>
<dbReference type="Proteomes" id="UP001165120">
    <property type="component" value="Unassembled WGS sequence"/>
</dbReference>
<proteinExistence type="predicted"/>
<sequence>MPSSTRGTWADGHTGSPRSREYLYRCVTTPCATCHWLWTLTNGAETGQINLRRVLECAGDEPHHPPTPPASTPASPSNKAQRLIRLPARSQQCEAQCQRICTVAHYVTGDEDEDEDEDEEERMSERKREGD</sequence>
<accession>A0A9W6T259</accession>
<evidence type="ECO:0000256" key="1">
    <source>
        <dbReference type="SAM" id="MobiDB-lite"/>
    </source>
</evidence>